<dbReference type="SMART" id="SM00490">
    <property type="entry name" value="HELICc"/>
    <property type="match status" value="1"/>
</dbReference>
<dbReference type="PANTHER" id="PTHR43519:SF1">
    <property type="entry name" value="ATP-DEPENDENT RNA HELICASE HRPB"/>
    <property type="match status" value="1"/>
</dbReference>
<dbReference type="PROSITE" id="PS51194">
    <property type="entry name" value="HELICASE_CTER"/>
    <property type="match status" value="1"/>
</dbReference>
<dbReference type="CDD" id="cd18791">
    <property type="entry name" value="SF2_C_RHA"/>
    <property type="match status" value="1"/>
</dbReference>
<dbReference type="InterPro" id="IPR007502">
    <property type="entry name" value="Helicase-assoc_dom"/>
</dbReference>
<dbReference type="Proteomes" id="UP000297318">
    <property type="component" value="Unassembled WGS sequence"/>
</dbReference>
<dbReference type="Pfam" id="PF00270">
    <property type="entry name" value="DEAD"/>
    <property type="match status" value="1"/>
</dbReference>
<evidence type="ECO:0000256" key="4">
    <source>
        <dbReference type="ARBA" id="ARBA00022840"/>
    </source>
</evidence>
<dbReference type="InterPro" id="IPR049614">
    <property type="entry name" value="HrpB_DEXH"/>
</dbReference>
<dbReference type="InterPro" id="IPR010225">
    <property type="entry name" value="HrpB"/>
</dbReference>
<organism evidence="7 8">
    <name type="scientific">Serinibacter arcticus</name>
    <dbReference type="NCBI Taxonomy" id="1655435"/>
    <lineage>
        <taxon>Bacteria</taxon>
        <taxon>Bacillati</taxon>
        <taxon>Actinomycetota</taxon>
        <taxon>Actinomycetes</taxon>
        <taxon>Micrococcales</taxon>
        <taxon>Beutenbergiaceae</taxon>
        <taxon>Serinibacter</taxon>
    </lineage>
</organism>
<dbReference type="InterPro" id="IPR027417">
    <property type="entry name" value="P-loop_NTPase"/>
</dbReference>
<gene>
    <name evidence="7" type="ORF">SERN_2360</name>
</gene>
<keyword evidence="1" id="KW-0547">Nucleotide-binding</keyword>
<evidence type="ECO:0000313" key="8">
    <source>
        <dbReference type="Proteomes" id="UP000297318"/>
    </source>
</evidence>
<reference evidence="7 8" key="1">
    <citation type="submission" date="2018-11" db="EMBL/GenBank/DDBJ databases">
        <title>Complete genome sequencing of the Actinobacteria Serinibacter sp. K3-2.</title>
        <authorList>
            <person name="Rakitin A.L."/>
            <person name="Beletsky A.V."/>
            <person name="Mardanov A.V."/>
            <person name="Ravin N.V."/>
            <person name="Gromova A.S."/>
            <person name="Filippova S.N."/>
            <person name="Gal'Chenko V.F."/>
        </authorList>
    </citation>
    <scope>NUCLEOTIDE SEQUENCE [LARGE SCALE GENOMIC DNA]</scope>
    <source>
        <strain evidence="7 8">K3-2</strain>
    </source>
</reference>
<keyword evidence="3 7" id="KW-0347">Helicase</keyword>
<dbReference type="InterPro" id="IPR013689">
    <property type="entry name" value="RNA_helicase_ATP-dep_HrpB_C"/>
</dbReference>
<dbReference type="SUPFAM" id="SSF52540">
    <property type="entry name" value="P-loop containing nucleoside triphosphate hydrolases"/>
    <property type="match status" value="1"/>
</dbReference>
<evidence type="ECO:0000259" key="5">
    <source>
        <dbReference type="PROSITE" id="PS51192"/>
    </source>
</evidence>
<dbReference type="InterPro" id="IPR002464">
    <property type="entry name" value="DNA/RNA_helicase_DEAH_CS"/>
</dbReference>
<sequence length="846" mass="88760">MAANILPGGQTRGVPDPIAALLAAPPDLPVAEVLPAIATALAERGVAVVHAPPGTGKTTLVPPLVARDRPGRVVVTQPRRLAARAAARRLAQLLGEEVGGTVGWSVRGDRRVGPGTRVEFVTTGVLLRRLQRDPELAGTSAVVLDEVHERAVDADLLQAMLHEVRHALRPDLAVVAMSATLESERLATLWGDDAGPAPEVTSPGGLFAVAEVWCPPARPVVRTDDRGTTRAWIAHVAATARRAVAERTGDVLVFVPGVGEVEEVARSLAGVADGGGPLEVLRLHGRLDAREQDRALRPGVGRRVIVSTAVAESSVTVPGVRVVVDAGLAREPRTDHARGLAGLVTVLVSRDGATQRAGRAGREGPGAVYRPWTQGDHARLAPHRLPEILTADLTELVLAAACWSREGVTGLALLDPPPAPALEAATSALRALGAMAVDGGVTARGRAMADVPVHPRLARALIDGAALVGRRRAAEVVAMLSEDVRVADADLTAALRGLRRGGRAGAGGEWARAVEQLMATARTLDLPRAAADDGAAGAPEDGAAAQVVALAYPDRIARLRPDGGAYLLTSGTGAVLADASPLRGAAWLAVADAGRTPGRRDAVIRSAVPLDEETAVAAAPALLAVREEVTFEGGRLRARTVRVLGAVELRSSPLPDPPPALVVAALQRVLRRDGLDALAWSESATTLRTRLAFLHEHLGEPWPAVDDDALLDHLDGWLLGRRVSRLSDLRRLDMVAALRQLLPWPEAARLDELAPERVTLPSGRSVRLDYSGAAPAAAVKLQDAFGLRETPRLADGRVAVVMHLLSPAGRPAAITADMASFWATGYTAVRSDLRGRYPKHAWPEKP</sequence>
<keyword evidence="8" id="KW-1185">Reference proteome</keyword>
<dbReference type="Gene3D" id="1.20.120.1080">
    <property type="match status" value="1"/>
</dbReference>
<dbReference type="GO" id="GO:0005524">
    <property type="term" value="F:ATP binding"/>
    <property type="evidence" value="ECO:0007669"/>
    <property type="project" value="UniProtKB-KW"/>
</dbReference>
<comment type="caution">
    <text evidence="7">The sequence shown here is derived from an EMBL/GenBank/DDBJ whole genome shotgun (WGS) entry which is preliminary data.</text>
</comment>
<dbReference type="SMART" id="SM00847">
    <property type="entry name" value="HA2"/>
    <property type="match status" value="1"/>
</dbReference>
<dbReference type="NCBIfam" id="TIGR01970">
    <property type="entry name" value="DEAH_box_HrpB"/>
    <property type="match status" value="1"/>
</dbReference>
<name>A0A4Z1E4V4_9MICO</name>
<dbReference type="SMART" id="SM00487">
    <property type="entry name" value="DEXDc"/>
    <property type="match status" value="1"/>
</dbReference>
<dbReference type="CDD" id="cd17990">
    <property type="entry name" value="DEXHc_HrpB"/>
    <property type="match status" value="1"/>
</dbReference>
<dbReference type="InterPro" id="IPR014001">
    <property type="entry name" value="Helicase_ATP-bd"/>
</dbReference>
<evidence type="ECO:0000259" key="6">
    <source>
        <dbReference type="PROSITE" id="PS51194"/>
    </source>
</evidence>
<dbReference type="PROSITE" id="PS00690">
    <property type="entry name" value="DEAH_ATP_HELICASE"/>
    <property type="match status" value="1"/>
</dbReference>
<feature type="domain" description="Helicase C-terminal" evidence="6">
    <location>
        <begin position="240"/>
        <end position="404"/>
    </location>
</feature>
<dbReference type="GO" id="GO:0016787">
    <property type="term" value="F:hydrolase activity"/>
    <property type="evidence" value="ECO:0007669"/>
    <property type="project" value="UniProtKB-KW"/>
</dbReference>
<dbReference type="Pfam" id="PF08482">
    <property type="entry name" value="HrpB_C"/>
    <property type="match status" value="1"/>
</dbReference>
<evidence type="ECO:0000256" key="3">
    <source>
        <dbReference type="ARBA" id="ARBA00022806"/>
    </source>
</evidence>
<dbReference type="PIRSF" id="PIRSF005496">
    <property type="entry name" value="ATP_hel_hrpB"/>
    <property type="match status" value="1"/>
</dbReference>
<dbReference type="PROSITE" id="PS51192">
    <property type="entry name" value="HELICASE_ATP_BIND_1"/>
    <property type="match status" value="1"/>
</dbReference>
<accession>A0A4Z1E4V4</accession>
<dbReference type="InterPro" id="IPR011545">
    <property type="entry name" value="DEAD/DEAH_box_helicase_dom"/>
</dbReference>
<evidence type="ECO:0000256" key="2">
    <source>
        <dbReference type="ARBA" id="ARBA00022801"/>
    </source>
</evidence>
<evidence type="ECO:0000256" key="1">
    <source>
        <dbReference type="ARBA" id="ARBA00022741"/>
    </source>
</evidence>
<dbReference type="PANTHER" id="PTHR43519">
    <property type="entry name" value="ATP-DEPENDENT RNA HELICASE HRPB"/>
    <property type="match status" value="1"/>
</dbReference>
<dbReference type="InterPro" id="IPR001650">
    <property type="entry name" value="Helicase_C-like"/>
</dbReference>
<dbReference type="AlphaFoldDB" id="A0A4Z1E4V4"/>
<keyword evidence="4" id="KW-0067">ATP-binding</keyword>
<dbReference type="GO" id="GO:0004386">
    <property type="term" value="F:helicase activity"/>
    <property type="evidence" value="ECO:0007669"/>
    <property type="project" value="UniProtKB-KW"/>
</dbReference>
<dbReference type="Gene3D" id="3.40.50.300">
    <property type="entry name" value="P-loop containing nucleotide triphosphate hydrolases"/>
    <property type="match status" value="2"/>
</dbReference>
<protein>
    <submittedName>
        <fullName evidence="7">ATP-dependent helicase HrpB</fullName>
    </submittedName>
</protein>
<dbReference type="GO" id="GO:0003676">
    <property type="term" value="F:nucleic acid binding"/>
    <property type="evidence" value="ECO:0007669"/>
    <property type="project" value="InterPro"/>
</dbReference>
<keyword evidence="2" id="KW-0378">Hydrolase</keyword>
<feature type="domain" description="Helicase ATP-binding" evidence="5">
    <location>
        <begin position="38"/>
        <end position="199"/>
    </location>
</feature>
<proteinExistence type="predicted"/>
<evidence type="ECO:0000313" key="7">
    <source>
        <dbReference type="EMBL" id="TGO04767.1"/>
    </source>
</evidence>
<dbReference type="Pfam" id="PF00271">
    <property type="entry name" value="Helicase_C"/>
    <property type="match status" value="1"/>
</dbReference>
<dbReference type="EMBL" id="RHPJ01000003">
    <property type="protein sequence ID" value="TGO04767.1"/>
    <property type="molecule type" value="Genomic_DNA"/>
</dbReference>